<dbReference type="AlphaFoldDB" id="A0AAV3R3G3"/>
<dbReference type="Proteomes" id="UP001454036">
    <property type="component" value="Unassembled WGS sequence"/>
</dbReference>
<gene>
    <name evidence="1" type="ORF">LIER_24200</name>
</gene>
<organism evidence="1 2">
    <name type="scientific">Lithospermum erythrorhizon</name>
    <name type="common">Purple gromwell</name>
    <name type="synonym">Lithospermum officinale var. erythrorhizon</name>
    <dbReference type="NCBI Taxonomy" id="34254"/>
    <lineage>
        <taxon>Eukaryota</taxon>
        <taxon>Viridiplantae</taxon>
        <taxon>Streptophyta</taxon>
        <taxon>Embryophyta</taxon>
        <taxon>Tracheophyta</taxon>
        <taxon>Spermatophyta</taxon>
        <taxon>Magnoliopsida</taxon>
        <taxon>eudicotyledons</taxon>
        <taxon>Gunneridae</taxon>
        <taxon>Pentapetalae</taxon>
        <taxon>asterids</taxon>
        <taxon>lamiids</taxon>
        <taxon>Boraginales</taxon>
        <taxon>Boraginaceae</taxon>
        <taxon>Boraginoideae</taxon>
        <taxon>Lithospermeae</taxon>
        <taxon>Lithospermum</taxon>
    </lineage>
</organism>
<name>A0AAV3R3G3_LITER</name>
<proteinExistence type="predicted"/>
<evidence type="ECO:0000313" key="2">
    <source>
        <dbReference type="Proteomes" id="UP001454036"/>
    </source>
</evidence>
<dbReference type="EMBL" id="BAABME010006979">
    <property type="protein sequence ID" value="GAA0169798.1"/>
    <property type="molecule type" value="Genomic_DNA"/>
</dbReference>
<reference evidence="1 2" key="1">
    <citation type="submission" date="2024-01" db="EMBL/GenBank/DDBJ databases">
        <title>The complete chloroplast genome sequence of Lithospermum erythrorhizon: insights into the phylogenetic relationship among Boraginaceae species and the maternal lineages of purple gromwells.</title>
        <authorList>
            <person name="Okada T."/>
            <person name="Watanabe K."/>
        </authorList>
    </citation>
    <scope>NUCLEOTIDE SEQUENCE [LARGE SCALE GENOMIC DNA]</scope>
</reference>
<accession>A0AAV3R3G3</accession>
<keyword evidence="2" id="KW-1185">Reference proteome</keyword>
<comment type="caution">
    <text evidence="1">The sequence shown here is derived from an EMBL/GenBank/DDBJ whole genome shotgun (WGS) entry which is preliminary data.</text>
</comment>
<sequence length="455" mass="51651">MNSSQSDFKQQQNDFEQLNFLERQSVILGMLQQLLHSQQHPPSSSINVISDNIERIEGIPPLHLNLENKSAIHVDPTADFNFEIDSFICESDNHCFKLKGKDFYASDVFEEFPEWEENSYPSGDKVVYDEYYDGVKSDFLKLQENQLYESEMVDEMLDSDVNEHPMAEQAEQVLYDEYDDDVHPTAQELFDKLSGTVDNNYPIADRVVYEVDCQISEDDELNLKYEMVVEHKSWLHFEPTPVFSGADDTESGRVLAVVLNGKQVADKNHDSNATSQVEEFSNDDLHCQLVESDDGAYSRHHGIDFVQYAAVEGVDSALNLKNSSIGGKQFGVKFALHKTPLEKYLTTKNQITKDAKDFVRGRTSDSYTEATLCQKWKYLDLGIAYDMPIYTKGALYAALVALDYTGLHEASLKSSIKFNEIPVLLEVVELPLMHSELYEDRGVKASLSAEKGYIT</sequence>
<evidence type="ECO:0000313" key="1">
    <source>
        <dbReference type="EMBL" id="GAA0169798.1"/>
    </source>
</evidence>
<protein>
    <submittedName>
        <fullName evidence="1">Uncharacterized protein</fullName>
    </submittedName>
</protein>